<organism evidence="6 7">
    <name type="scientific">Methylomarinovum caldicuralii</name>
    <dbReference type="NCBI Taxonomy" id="438856"/>
    <lineage>
        <taxon>Bacteria</taxon>
        <taxon>Pseudomonadati</taxon>
        <taxon>Pseudomonadota</taxon>
        <taxon>Gammaproteobacteria</taxon>
        <taxon>Methylococcales</taxon>
        <taxon>Methylothermaceae</taxon>
        <taxon>Methylomarinovum</taxon>
    </lineage>
</organism>
<dbReference type="PROSITE" id="PS00599">
    <property type="entry name" value="AA_TRANSFER_CLASS_2"/>
    <property type="match status" value="1"/>
</dbReference>
<sequence length="398" mass="43695">MNLLDKFRPLQETRNQLKALGADPFNVVVEKILSPTEAIVNGHRVILAGTNNYLGLTFHPECIEAAVRALREEGCGTTGSRMANGNYADHQALEREFAEFYGLPYGVVFSAGYLANLALLSTLPGADDVILIDADCHASIYDGCKMSAAEVIRFRHNDVADLDKRLRRLKDRARRALVVVEGIYSMFGDRAPLREIVEVKDRYGAFLMVDEAHSLGVLGEQGRGLVEAEGVIERTDFIVGTFSKSLGAIGGYCVSPHQALDTLRYAARPYIFTASSSPAQIASTRVALHLLRDGRELRRRLWDNAERFYDGLKALGCTLGPQLSPVVPVILSEDRGDSLALWKALLERGVYVNLVMPPATPDHRCLLRCSMSAAHTPAQIDRLLDTFAQVFAAHGLTA</sequence>
<name>A0AAU9CA92_9GAMM</name>
<evidence type="ECO:0000313" key="7">
    <source>
        <dbReference type="Proteomes" id="UP001321825"/>
    </source>
</evidence>
<dbReference type="GO" id="GO:0008710">
    <property type="term" value="F:8-amino-7-oxononanoate synthase activity"/>
    <property type="evidence" value="ECO:0007669"/>
    <property type="project" value="UniProtKB-EC"/>
</dbReference>
<dbReference type="RefSeq" id="WP_317706351.1">
    <property type="nucleotide sequence ID" value="NZ_AP024714.1"/>
</dbReference>
<dbReference type="KEGG" id="mcau:MIT9_P1002"/>
<dbReference type="InterPro" id="IPR004839">
    <property type="entry name" value="Aminotransferase_I/II_large"/>
</dbReference>
<dbReference type="Gene3D" id="3.40.640.10">
    <property type="entry name" value="Type I PLP-dependent aspartate aminotransferase-like (Major domain)"/>
    <property type="match status" value="1"/>
</dbReference>
<evidence type="ECO:0000256" key="4">
    <source>
        <dbReference type="RuleBase" id="RU003693"/>
    </source>
</evidence>
<gene>
    <name evidence="6" type="ORF">MIT9_P1002</name>
</gene>
<dbReference type="NCBIfam" id="NF047599">
    <property type="entry name" value="SerpalmtaseBetaP"/>
    <property type="match status" value="1"/>
</dbReference>
<dbReference type="EMBL" id="AP024714">
    <property type="protein sequence ID" value="BCX81424.1"/>
    <property type="molecule type" value="Genomic_DNA"/>
</dbReference>
<dbReference type="GO" id="GO:0030170">
    <property type="term" value="F:pyridoxal phosphate binding"/>
    <property type="evidence" value="ECO:0007669"/>
    <property type="project" value="InterPro"/>
</dbReference>
<dbReference type="CDD" id="cd06454">
    <property type="entry name" value="KBL_like"/>
    <property type="match status" value="1"/>
</dbReference>
<evidence type="ECO:0000256" key="2">
    <source>
        <dbReference type="ARBA" id="ARBA00022679"/>
    </source>
</evidence>
<dbReference type="InterPro" id="IPR050087">
    <property type="entry name" value="AON_synthase_class-II"/>
</dbReference>
<comment type="similarity">
    <text evidence="4">Belongs to the class-II pyridoxal-phosphate-dependent aminotransferase family.</text>
</comment>
<dbReference type="Proteomes" id="UP001321825">
    <property type="component" value="Chromosome"/>
</dbReference>
<dbReference type="InterPro" id="IPR001917">
    <property type="entry name" value="Aminotrans_II_pyridoxalP_BS"/>
</dbReference>
<proteinExistence type="inferred from homology"/>
<keyword evidence="6" id="KW-0012">Acyltransferase</keyword>
<dbReference type="EC" id="2.3.1.47" evidence="6"/>
<dbReference type="SUPFAM" id="SSF53383">
    <property type="entry name" value="PLP-dependent transferases"/>
    <property type="match status" value="1"/>
</dbReference>
<dbReference type="Gene3D" id="3.90.1150.10">
    <property type="entry name" value="Aspartate Aminotransferase, domain 1"/>
    <property type="match status" value="1"/>
</dbReference>
<keyword evidence="7" id="KW-1185">Reference proteome</keyword>
<evidence type="ECO:0000259" key="5">
    <source>
        <dbReference type="Pfam" id="PF00155"/>
    </source>
</evidence>
<dbReference type="InterPro" id="IPR015422">
    <property type="entry name" value="PyrdxlP-dep_Trfase_small"/>
</dbReference>
<dbReference type="InterPro" id="IPR015424">
    <property type="entry name" value="PyrdxlP-dep_Trfase"/>
</dbReference>
<dbReference type="AlphaFoldDB" id="A0AAU9CA92"/>
<dbReference type="Pfam" id="PF00155">
    <property type="entry name" value="Aminotran_1_2"/>
    <property type="match status" value="1"/>
</dbReference>
<protein>
    <submittedName>
        <fullName evidence="6">8-amino-7-oxononanoate synthase</fullName>
        <ecNumber evidence="6">2.3.1.47</ecNumber>
    </submittedName>
</protein>
<keyword evidence="2 6" id="KW-0808">Transferase</keyword>
<accession>A0AAU9CA92</accession>
<comment type="cofactor">
    <cofactor evidence="1 4">
        <name>pyridoxal 5'-phosphate</name>
        <dbReference type="ChEBI" id="CHEBI:597326"/>
    </cofactor>
</comment>
<keyword evidence="3 4" id="KW-0663">Pyridoxal phosphate</keyword>
<dbReference type="InterPro" id="IPR015421">
    <property type="entry name" value="PyrdxlP-dep_Trfase_major"/>
</dbReference>
<dbReference type="PANTHER" id="PTHR13693">
    <property type="entry name" value="CLASS II AMINOTRANSFERASE/8-AMINO-7-OXONONANOATE SYNTHASE"/>
    <property type="match status" value="1"/>
</dbReference>
<evidence type="ECO:0000256" key="3">
    <source>
        <dbReference type="ARBA" id="ARBA00022898"/>
    </source>
</evidence>
<evidence type="ECO:0000256" key="1">
    <source>
        <dbReference type="ARBA" id="ARBA00001933"/>
    </source>
</evidence>
<reference evidence="7" key="1">
    <citation type="journal article" date="2024" name="Int. J. Syst. Evol. Microbiol.">
        <title>Methylomarinovum tepidoasis sp. nov., a moderately thermophilic methanotroph of the family Methylothermaceae isolated from a deep-sea hydrothermal field.</title>
        <authorList>
            <person name="Hirayama H."/>
            <person name="Takaki Y."/>
            <person name="Abe M."/>
            <person name="Miyazaki M."/>
            <person name="Uematsu K."/>
            <person name="Matsui Y."/>
            <person name="Takai K."/>
        </authorList>
    </citation>
    <scope>NUCLEOTIDE SEQUENCE [LARGE SCALE GENOMIC DNA]</scope>
    <source>
        <strain evidence="7">IT-9</strain>
    </source>
</reference>
<feature type="domain" description="Aminotransferase class I/classII large" evidence="5">
    <location>
        <begin position="46"/>
        <end position="386"/>
    </location>
</feature>
<evidence type="ECO:0000313" key="6">
    <source>
        <dbReference type="EMBL" id="BCX81424.1"/>
    </source>
</evidence>